<keyword evidence="15" id="KW-1185">Reference proteome</keyword>
<dbReference type="Pfam" id="PF01380">
    <property type="entry name" value="SIS"/>
    <property type="match status" value="2"/>
</dbReference>
<dbReference type="InterPro" id="IPR001347">
    <property type="entry name" value="SIS_dom"/>
</dbReference>
<name>A0A2T9Y7M9_9FUNG</name>
<evidence type="ECO:0000259" key="11">
    <source>
        <dbReference type="PROSITE" id="PS51278"/>
    </source>
</evidence>
<evidence type="ECO:0000256" key="5">
    <source>
        <dbReference type="ARBA" id="ARBA00022576"/>
    </source>
</evidence>
<evidence type="ECO:0000256" key="10">
    <source>
        <dbReference type="ARBA" id="ARBA00033302"/>
    </source>
</evidence>
<evidence type="ECO:0000259" key="12">
    <source>
        <dbReference type="PROSITE" id="PS51464"/>
    </source>
</evidence>
<dbReference type="SUPFAM" id="SSF53697">
    <property type="entry name" value="SIS domain"/>
    <property type="match status" value="1"/>
</dbReference>
<comment type="caution">
    <text evidence="13">The sequence shown here is derived from an EMBL/GenBank/DDBJ whole genome shotgun (WGS) entry which is preliminary data.</text>
</comment>
<dbReference type="Gene3D" id="3.60.20.10">
    <property type="entry name" value="Glutamine Phosphoribosylpyrophosphate, subunit 1, domain 1"/>
    <property type="match status" value="1"/>
</dbReference>
<keyword evidence="8" id="KW-0315">Glutamine amidotransferase</keyword>
<feature type="domain" description="SIS" evidence="12">
    <location>
        <begin position="361"/>
        <end position="500"/>
    </location>
</feature>
<dbReference type="PROSITE" id="PS51278">
    <property type="entry name" value="GATASE_TYPE_2"/>
    <property type="match status" value="1"/>
</dbReference>
<keyword evidence="5" id="KW-0032">Aminotransferase</keyword>
<dbReference type="PROSITE" id="PS51464">
    <property type="entry name" value="SIS"/>
    <property type="match status" value="2"/>
</dbReference>
<keyword evidence="6" id="KW-0808">Transferase</keyword>
<evidence type="ECO:0000256" key="8">
    <source>
        <dbReference type="ARBA" id="ARBA00022962"/>
    </source>
</evidence>
<dbReference type="GO" id="GO:0004360">
    <property type="term" value="F:glutamine-fructose-6-phosphate transaminase (isomerizing) activity"/>
    <property type="evidence" value="ECO:0007669"/>
    <property type="project" value="UniProtKB-EC"/>
</dbReference>
<dbReference type="PANTHER" id="PTHR10937:SF0">
    <property type="entry name" value="GLUTAMINE--FRUCTOSE-6-PHOSPHATE TRANSAMINASE (ISOMERIZING)"/>
    <property type="match status" value="1"/>
</dbReference>
<dbReference type="FunFam" id="3.40.50.10490:FF:000001">
    <property type="entry name" value="Glutamine--fructose-6-phosphate aminotransferase [isomerizing]"/>
    <property type="match status" value="1"/>
</dbReference>
<dbReference type="CDD" id="cd05008">
    <property type="entry name" value="SIS_GlmS_GlmD_1"/>
    <property type="match status" value="1"/>
</dbReference>
<evidence type="ECO:0000313" key="13">
    <source>
        <dbReference type="EMBL" id="PVU88342.1"/>
    </source>
</evidence>
<evidence type="ECO:0000256" key="4">
    <source>
        <dbReference type="ARBA" id="ARBA00012916"/>
    </source>
</evidence>
<dbReference type="GO" id="GO:0006048">
    <property type="term" value="P:UDP-N-acetylglucosamine biosynthetic process"/>
    <property type="evidence" value="ECO:0007669"/>
    <property type="project" value="UniProtKB-UniPathway"/>
</dbReference>
<evidence type="ECO:0000313" key="15">
    <source>
        <dbReference type="Proteomes" id="UP000245699"/>
    </source>
</evidence>
<dbReference type="FunFam" id="3.40.50.10490:FF:000002">
    <property type="entry name" value="Glutamine--fructose-6-phosphate aminotransferase [isomerizing]"/>
    <property type="match status" value="1"/>
</dbReference>
<evidence type="ECO:0000256" key="1">
    <source>
        <dbReference type="ARBA" id="ARBA00001031"/>
    </source>
</evidence>
<evidence type="ECO:0000256" key="3">
    <source>
        <dbReference type="ARBA" id="ARBA00004775"/>
    </source>
</evidence>
<dbReference type="InterPro" id="IPR046348">
    <property type="entry name" value="SIS_dom_sf"/>
</dbReference>
<comment type="function">
    <text evidence="2">Involved in amino sugar synthesis (formation of chitin, supplies the amino sugars of asparagine-linked oligosaccharides of glycoproteins).</text>
</comment>
<evidence type="ECO:0000256" key="7">
    <source>
        <dbReference type="ARBA" id="ARBA00022737"/>
    </source>
</evidence>
<dbReference type="UniPathway" id="UPA00113">
    <property type="reaction ID" value="UER00528"/>
</dbReference>
<dbReference type="Proteomes" id="UP000245699">
    <property type="component" value="Unassembled WGS sequence"/>
</dbReference>
<keyword evidence="7" id="KW-0677">Repeat</keyword>
<dbReference type="NCBIfam" id="NF001484">
    <property type="entry name" value="PRK00331.1"/>
    <property type="match status" value="1"/>
</dbReference>
<protein>
    <recommendedName>
        <fullName evidence="4">glutamine--fructose-6-phosphate transaminase (isomerizing)</fullName>
        <ecNumber evidence="4">2.6.1.16</ecNumber>
    </recommendedName>
    <alternativeName>
        <fullName evidence="10">D-fructose-6-phosphate amidotransferase</fullName>
    </alternativeName>
    <alternativeName>
        <fullName evidence="9">Hexosephosphate aminotransferase</fullName>
    </alternativeName>
</protein>
<dbReference type="EMBL" id="MBFT01000515">
    <property type="protein sequence ID" value="PVU89912.1"/>
    <property type="molecule type" value="Genomic_DNA"/>
</dbReference>
<dbReference type="AlphaFoldDB" id="A0A2T9Y7M9"/>
<feature type="domain" description="Glutamine amidotransferase type-2" evidence="11">
    <location>
        <begin position="2"/>
        <end position="288"/>
    </location>
</feature>
<dbReference type="InterPro" id="IPR005855">
    <property type="entry name" value="GFAT"/>
</dbReference>
<comment type="pathway">
    <text evidence="3">Nucleotide-sugar biosynthesis; UDP-N-acetyl-alpha-D-glucosamine biosynthesis; alpha-D-glucosamine 6-phosphate from D-fructose 6-phosphate: step 1/1.</text>
</comment>
<feature type="domain" description="SIS" evidence="12">
    <location>
        <begin position="533"/>
        <end position="673"/>
    </location>
</feature>
<evidence type="ECO:0000256" key="6">
    <source>
        <dbReference type="ARBA" id="ARBA00022679"/>
    </source>
</evidence>
<dbReference type="GO" id="GO:0006002">
    <property type="term" value="P:fructose 6-phosphate metabolic process"/>
    <property type="evidence" value="ECO:0007669"/>
    <property type="project" value="TreeGrafter"/>
</dbReference>
<sequence length="683" mass="76808">MCGIFAYINYFSQKDRKFVIDTLLNGLSRLEYRGYDSAGLVIDGDSPSLPIIYKQVGKVDALKQHIYATEKNFDHIYQTQVSMAHTRWATHGQPSTINSHPHRSDQYNEFTIVHNGIVTNYKEIKTILEKKGARFESETDTEVVAKLLKYIYDSQRGNKLEFQDLAKAACKELEGASAFIFKSTHYPGEIVVYRRGSPLLLGIKTEKKLNADFVDVEFANENEIIDNPNMENKVPSYAKRAQSHMFSNVEDESQSIEYFFSSDASAIVEHTKRVLYLEEDDIAHISSNGDLRIHRLRREDGMSSIRSIKTLEMELAEIMKGSFPHFMLKEIYEQPESVVNTLRGRVDYANNKVMLGGLRNHLSSIRRCRRVVIIACGTSYHSCIATRAIFEELTEIPVTLELASDFLDRNSPIFRDDVCIFVSQSGETADTILAMKYCLQRGALCVGVTNTVGSTISRDTHCGVHINAGPEIGVASTKAYTSQFLALVLMALQLGEDRSSMAERRREIIQGLKELPEKIKEILKLDGYLKKLSKESLHDINSLLILGRGFNNATCLEGALKIKELSYIHCEGILAGELKHGPLAMIDENIPIILVMTKDQHYNKSRNALQQIIARKGHPIILCTEGDENIGNEYKTISIPESVDCLNGILAIIPLQLLSYHLAIMKGVDVDFPRNLAKSVTVE</sequence>
<dbReference type="InterPro" id="IPR017932">
    <property type="entry name" value="GATase_2_dom"/>
</dbReference>
<reference evidence="13 15" key="1">
    <citation type="journal article" date="2018" name="MBio">
        <title>Comparative Genomics Reveals the Core Gene Toolbox for the Fungus-Insect Symbiosis.</title>
        <authorList>
            <person name="Wang Y."/>
            <person name="Stata M."/>
            <person name="Wang W."/>
            <person name="Stajich J.E."/>
            <person name="White M.M."/>
            <person name="Moncalvo J.M."/>
        </authorList>
    </citation>
    <scope>NUCLEOTIDE SEQUENCE [LARGE SCALE GENOMIC DNA]</scope>
    <source>
        <strain evidence="13 15">AUS-77-4</strain>
    </source>
</reference>
<dbReference type="STRING" id="61424.A0A2T9Y7M9"/>
<dbReference type="PANTHER" id="PTHR10937">
    <property type="entry name" value="GLUCOSAMINE--FRUCTOSE-6-PHOSPHATE AMINOTRANSFERASE, ISOMERIZING"/>
    <property type="match status" value="1"/>
</dbReference>
<accession>A0A2T9Y7M9</accession>
<dbReference type="Pfam" id="PF13522">
    <property type="entry name" value="GATase_6"/>
    <property type="match status" value="1"/>
</dbReference>
<dbReference type="InterPro" id="IPR029055">
    <property type="entry name" value="Ntn_hydrolases_N"/>
</dbReference>
<dbReference type="CDD" id="cd05009">
    <property type="entry name" value="SIS_GlmS_GlmD_2"/>
    <property type="match status" value="1"/>
</dbReference>
<evidence type="ECO:0000313" key="14">
    <source>
        <dbReference type="EMBL" id="PVU89912.1"/>
    </source>
</evidence>
<dbReference type="InterPro" id="IPR035490">
    <property type="entry name" value="GlmS/FrlB_SIS"/>
</dbReference>
<dbReference type="EC" id="2.6.1.16" evidence="4"/>
<proteinExistence type="predicted"/>
<dbReference type="GO" id="GO:0097367">
    <property type="term" value="F:carbohydrate derivative binding"/>
    <property type="evidence" value="ECO:0007669"/>
    <property type="project" value="InterPro"/>
</dbReference>
<dbReference type="InterPro" id="IPR047084">
    <property type="entry name" value="GFAT_N"/>
</dbReference>
<dbReference type="SUPFAM" id="SSF56235">
    <property type="entry name" value="N-terminal nucleophile aminohydrolases (Ntn hydrolases)"/>
    <property type="match status" value="1"/>
</dbReference>
<dbReference type="OrthoDB" id="15235at2759"/>
<comment type="catalytic activity">
    <reaction evidence="1">
        <text>D-fructose 6-phosphate + L-glutamine = D-glucosamine 6-phosphate + L-glutamate</text>
        <dbReference type="Rhea" id="RHEA:13237"/>
        <dbReference type="ChEBI" id="CHEBI:29985"/>
        <dbReference type="ChEBI" id="CHEBI:58359"/>
        <dbReference type="ChEBI" id="CHEBI:58725"/>
        <dbReference type="ChEBI" id="CHEBI:61527"/>
        <dbReference type="EC" id="2.6.1.16"/>
    </reaction>
</comment>
<dbReference type="EMBL" id="MBFT01000636">
    <property type="protein sequence ID" value="PVU88342.1"/>
    <property type="molecule type" value="Genomic_DNA"/>
</dbReference>
<dbReference type="InterPro" id="IPR035466">
    <property type="entry name" value="GlmS/AgaS_SIS"/>
</dbReference>
<dbReference type="GO" id="GO:0006487">
    <property type="term" value="P:protein N-linked glycosylation"/>
    <property type="evidence" value="ECO:0007669"/>
    <property type="project" value="TreeGrafter"/>
</dbReference>
<dbReference type="CDD" id="cd00714">
    <property type="entry name" value="GFAT"/>
    <property type="match status" value="1"/>
</dbReference>
<evidence type="ECO:0000256" key="2">
    <source>
        <dbReference type="ARBA" id="ARBA00003267"/>
    </source>
</evidence>
<evidence type="ECO:0000256" key="9">
    <source>
        <dbReference type="ARBA" id="ARBA00029805"/>
    </source>
</evidence>
<dbReference type="Gene3D" id="3.40.50.10490">
    <property type="entry name" value="Glucose-6-phosphate isomerase like protein, domain 1"/>
    <property type="match status" value="2"/>
</dbReference>
<organism evidence="13 15">
    <name type="scientific">Furculomyces boomerangus</name>
    <dbReference type="NCBI Taxonomy" id="61424"/>
    <lineage>
        <taxon>Eukaryota</taxon>
        <taxon>Fungi</taxon>
        <taxon>Fungi incertae sedis</taxon>
        <taxon>Zoopagomycota</taxon>
        <taxon>Kickxellomycotina</taxon>
        <taxon>Harpellomycetes</taxon>
        <taxon>Harpellales</taxon>
        <taxon>Harpellaceae</taxon>
        <taxon>Furculomyces</taxon>
    </lineage>
</organism>
<dbReference type="NCBIfam" id="TIGR01135">
    <property type="entry name" value="glmS"/>
    <property type="match status" value="1"/>
</dbReference>
<gene>
    <name evidence="14" type="ORF">BB559_004863</name>
    <name evidence="13" type="ORF">BB559_005619</name>
</gene>